<dbReference type="VEuPathDB" id="MicrosporidiaDB:TUBRATIS_24790"/>
<evidence type="ECO:0000256" key="1">
    <source>
        <dbReference type="SAM" id="MobiDB-lite"/>
    </source>
</evidence>
<accession>A0A437AJ04</accession>
<dbReference type="Proteomes" id="UP000282876">
    <property type="component" value="Unassembled WGS sequence"/>
</dbReference>
<evidence type="ECO:0000313" key="4">
    <source>
        <dbReference type="Proteomes" id="UP000282876"/>
    </source>
</evidence>
<comment type="caution">
    <text evidence="3">The sequence shown here is derived from an EMBL/GenBank/DDBJ whole genome shotgun (WGS) entry which is preliminary data.</text>
</comment>
<keyword evidence="2" id="KW-1133">Transmembrane helix</keyword>
<feature type="compositionally biased region" description="Polar residues" evidence="1">
    <location>
        <begin position="26"/>
        <end position="35"/>
    </location>
</feature>
<dbReference type="EMBL" id="RCSS01000654">
    <property type="protein sequence ID" value="RVD91082.1"/>
    <property type="molecule type" value="Genomic_DNA"/>
</dbReference>
<feature type="compositionally biased region" description="Polar residues" evidence="1">
    <location>
        <begin position="1"/>
        <end position="19"/>
    </location>
</feature>
<protein>
    <submittedName>
        <fullName evidence="3">Uncharacterized protein</fullName>
    </submittedName>
</protein>
<feature type="region of interest" description="Disordered" evidence="1">
    <location>
        <begin position="1"/>
        <end position="37"/>
    </location>
</feature>
<organism evidence="3 4">
    <name type="scientific">Tubulinosema ratisbonensis</name>
    <dbReference type="NCBI Taxonomy" id="291195"/>
    <lineage>
        <taxon>Eukaryota</taxon>
        <taxon>Fungi</taxon>
        <taxon>Fungi incertae sedis</taxon>
        <taxon>Microsporidia</taxon>
        <taxon>Tubulinosematoidea</taxon>
        <taxon>Tubulinosematidae</taxon>
        <taxon>Tubulinosema</taxon>
    </lineage>
</organism>
<reference evidence="3 4" key="1">
    <citation type="submission" date="2018-10" db="EMBL/GenBank/DDBJ databases">
        <title>Draft genome sequence of the microsporidian Tubulinosema ratisbonensis.</title>
        <authorList>
            <person name="Polonais V."/>
            <person name="Peyretaillade E."/>
            <person name="Niehus S."/>
            <person name="Wawrzyniak I."/>
            <person name="Franchet A."/>
            <person name="Gaspin C."/>
            <person name="Reichstadt M."/>
            <person name="Belser C."/>
            <person name="Labadie K."/>
            <person name="Delbac F."/>
            <person name="Ferrandon D."/>
        </authorList>
    </citation>
    <scope>NUCLEOTIDE SEQUENCE [LARGE SCALE GENOMIC DNA]</scope>
    <source>
        <strain evidence="3 4">Franzen</strain>
    </source>
</reference>
<sequence length="268" mass="29918">MDQNNIETKQSHNKNSLSDNTRKVRSQSQKMPTSFSRKDKRGAYVKYYPPIFTDEEAFIHPLRPIPTLSSTTLKPATSKISILEEKLDPQTSATTLPTTMTTASQLPIEKVEKITTLPTINIGTNTKKPQNAILNTGVTQSATDIDRINSVTLLPNKTTTESINYLPKEINTTTMFNRSSDQISKSSFVTQSHIPSTTTRLLSTQSNQLSTDYSNSSMIAVVAVSGVLGIIIMVVIIALIYYKKHRKRSLKKKLKKSKENQLKIETLN</sequence>
<gene>
    <name evidence="3" type="ORF">TUBRATIS_24790</name>
</gene>
<evidence type="ECO:0000313" key="3">
    <source>
        <dbReference type="EMBL" id="RVD91082.1"/>
    </source>
</evidence>
<name>A0A437AJ04_9MICR</name>
<proteinExistence type="predicted"/>
<evidence type="ECO:0000256" key="2">
    <source>
        <dbReference type="SAM" id="Phobius"/>
    </source>
</evidence>
<keyword evidence="2" id="KW-0812">Transmembrane</keyword>
<dbReference type="AlphaFoldDB" id="A0A437AJ04"/>
<feature type="transmembrane region" description="Helical" evidence="2">
    <location>
        <begin position="218"/>
        <end position="242"/>
    </location>
</feature>
<keyword evidence="2" id="KW-0472">Membrane</keyword>
<keyword evidence="4" id="KW-1185">Reference proteome</keyword>